<gene>
    <name evidence="9" type="ORF">EV210_11315</name>
</gene>
<keyword evidence="5" id="KW-0694">RNA-binding</keyword>
<dbReference type="RefSeq" id="WP_207900762.1">
    <property type="nucleotide sequence ID" value="NZ_DAIMLW010000080.1"/>
</dbReference>
<evidence type="ECO:0000256" key="4">
    <source>
        <dbReference type="ARBA" id="ARBA00019377"/>
    </source>
</evidence>
<comment type="function">
    <text evidence="1">Antiterminator that binds to cis-acting regulatory sequences on the mRNA in the presence of histidine, thereby suppressing transcription termination and activating the hut operon for histidine utilization.</text>
</comment>
<dbReference type="CDD" id="cd11640">
    <property type="entry name" value="HutP"/>
    <property type="match status" value="1"/>
</dbReference>
<dbReference type="Pfam" id="PF09021">
    <property type="entry name" value="HutP"/>
    <property type="match status" value="1"/>
</dbReference>
<keyword evidence="10" id="KW-1185">Reference proteome</keyword>
<evidence type="ECO:0000256" key="6">
    <source>
        <dbReference type="ARBA" id="ARBA00023015"/>
    </source>
</evidence>
<dbReference type="EMBL" id="SLUI01000013">
    <property type="protein sequence ID" value="TCL35175.1"/>
    <property type="molecule type" value="Genomic_DNA"/>
</dbReference>
<dbReference type="InterPro" id="IPR015111">
    <property type="entry name" value="Regulatory_HutP"/>
</dbReference>
<dbReference type="GO" id="GO:0003723">
    <property type="term" value="F:RNA binding"/>
    <property type="evidence" value="ECO:0007669"/>
    <property type="project" value="UniProtKB-KW"/>
</dbReference>
<dbReference type="SUPFAM" id="SSF111064">
    <property type="entry name" value="Hut operon positive regulatory protein HutP"/>
    <property type="match status" value="1"/>
</dbReference>
<organism evidence="9 10">
    <name type="scientific">Anaerospora hongkongensis</name>
    <dbReference type="NCBI Taxonomy" id="244830"/>
    <lineage>
        <taxon>Bacteria</taxon>
        <taxon>Bacillati</taxon>
        <taxon>Bacillota</taxon>
        <taxon>Negativicutes</taxon>
        <taxon>Selenomonadales</taxon>
        <taxon>Sporomusaceae</taxon>
        <taxon>Anaerospora</taxon>
    </lineage>
</organism>
<comment type="caution">
    <text evidence="9">The sequence shown here is derived from an EMBL/GenBank/DDBJ whole genome shotgun (WGS) entry which is preliminary data.</text>
</comment>
<evidence type="ECO:0000256" key="2">
    <source>
        <dbReference type="ARBA" id="ARBA00009992"/>
    </source>
</evidence>
<evidence type="ECO:0000313" key="9">
    <source>
        <dbReference type="EMBL" id="TCL35175.1"/>
    </source>
</evidence>
<dbReference type="Gene3D" id="3.40.1510.10">
    <property type="entry name" value="Hut operon regulatory protein HutP"/>
    <property type="match status" value="1"/>
</dbReference>
<evidence type="ECO:0000256" key="5">
    <source>
        <dbReference type="ARBA" id="ARBA00022884"/>
    </source>
</evidence>
<accession>A0A4R1PTL7</accession>
<dbReference type="AlphaFoldDB" id="A0A4R1PTL7"/>
<name>A0A4R1PTL7_9FIRM</name>
<protein>
    <recommendedName>
        <fullName evidence="4">Hut operon positive regulatory protein</fullName>
    </recommendedName>
</protein>
<evidence type="ECO:0000256" key="7">
    <source>
        <dbReference type="ARBA" id="ARBA00023159"/>
    </source>
</evidence>
<evidence type="ECO:0000256" key="1">
    <source>
        <dbReference type="ARBA" id="ARBA00002945"/>
    </source>
</evidence>
<sequence>MSEKNCAFMSQSIRSVATAAMILALTRTMEDEATAKRLLAEQGYRFVVTEVGGKSLMGDFQEKTTKAVLGAALNSGIISKSPTNYHALLHAADEAKRGILINVASSCSLAVKIAIVRDESWIAVALFGESALHPLTNHERAGLGIMHLGSQEE</sequence>
<keyword evidence="6" id="KW-0805">Transcription regulation</keyword>
<dbReference type="InterPro" id="IPR036482">
    <property type="entry name" value="Regulatory_HutP_sf"/>
</dbReference>
<evidence type="ECO:0000313" key="10">
    <source>
        <dbReference type="Proteomes" id="UP000295063"/>
    </source>
</evidence>
<evidence type="ECO:0000256" key="8">
    <source>
        <dbReference type="ARBA" id="ARBA00023163"/>
    </source>
</evidence>
<evidence type="ECO:0000256" key="3">
    <source>
        <dbReference type="ARBA" id="ARBA00011643"/>
    </source>
</evidence>
<comment type="subunit">
    <text evidence="3">Homohexamer.</text>
</comment>
<proteinExistence type="inferred from homology"/>
<dbReference type="Proteomes" id="UP000295063">
    <property type="component" value="Unassembled WGS sequence"/>
</dbReference>
<keyword evidence="7" id="KW-0010">Activator</keyword>
<reference evidence="9 10" key="1">
    <citation type="submission" date="2019-03" db="EMBL/GenBank/DDBJ databases">
        <title>Genomic Encyclopedia of Type Strains, Phase IV (KMG-IV): sequencing the most valuable type-strain genomes for metagenomic binning, comparative biology and taxonomic classification.</title>
        <authorList>
            <person name="Goeker M."/>
        </authorList>
    </citation>
    <scope>NUCLEOTIDE SEQUENCE [LARGE SCALE GENOMIC DNA]</scope>
    <source>
        <strain evidence="9 10">DSM 15969</strain>
    </source>
</reference>
<keyword evidence="8" id="KW-0804">Transcription</keyword>
<comment type="similarity">
    <text evidence="2">Belongs to the HutP family.</text>
</comment>